<evidence type="ECO:0000256" key="2">
    <source>
        <dbReference type="ARBA" id="ARBA00022475"/>
    </source>
</evidence>
<dbReference type="AlphaFoldDB" id="A0A3A8G5G9"/>
<gene>
    <name evidence="7" type="ORF">D7V64_05210</name>
</gene>
<keyword evidence="4 6" id="KW-1133">Transmembrane helix</keyword>
<feature type="transmembrane region" description="Helical" evidence="6">
    <location>
        <begin position="7"/>
        <end position="27"/>
    </location>
</feature>
<proteinExistence type="predicted"/>
<evidence type="ECO:0000256" key="6">
    <source>
        <dbReference type="SAM" id="Phobius"/>
    </source>
</evidence>
<evidence type="ECO:0000256" key="3">
    <source>
        <dbReference type="ARBA" id="ARBA00022692"/>
    </source>
</evidence>
<feature type="transmembrane region" description="Helical" evidence="6">
    <location>
        <begin position="68"/>
        <end position="87"/>
    </location>
</feature>
<dbReference type="PROSITE" id="PS51257">
    <property type="entry name" value="PROKAR_LIPOPROTEIN"/>
    <property type="match status" value="1"/>
</dbReference>
<organism evidence="7 8">
    <name type="scientific">Acinetobacter cumulans</name>
    <dbReference type="NCBI Taxonomy" id="2136182"/>
    <lineage>
        <taxon>Bacteria</taxon>
        <taxon>Pseudomonadati</taxon>
        <taxon>Pseudomonadota</taxon>
        <taxon>Gammaproteobacteria</taxon>
        <taxon>Moraxellales</taxon>
        <taxon>Moraxellaceae</taxon>
        <taxon>Acinetobacter</taxon>
    </lineage>
</organism>
<reference evidence="7 8" key="1">
    <citation type="submission" date="2018-09" db="EMBL/GenBank/DDBJ databases">
        <title>The draft genome of Acinetobacter spp. strains.</title>
        <authorList>
            <person name="Qin J."/>
            <person name="Feng Y."/>
            <person name="Zong Z."/>
        </authorList>
    </citation>
    <scope>NUCLEOTIDE SEQUENCE [LARGE SCALE GENOMIC DNA]</scope>
    <source>
        <strain evidence="7 8">WCHAc060002</strain>
    </source>
</reference>
<dbReference type="PANTHER" id="PTHR33931">
    <property type="entry name" value="HOLIN-LIKE PROTEIN CIDA-RELATED"/>
    <property type="match status" value="1"/>
</dbReference>
<comment type="caution">
    <text evidence="7">The sequence shown here is derived from an EMBL/GenBank/DDBJ whole genome shotgun (WGS) entry which is preliminary data.</text>
</comment>
<dbReference type="InterPro" id="IPR005538">
    <property type="entry name" value="LrgA/CidA"/>
</dbReference>
<dbReference type="Proteomes" id="UP000281084">
    <property type="component" value="Unassembled WGS sequence"/>
</dbReference>
<keyword evidence="2" id="KW-1003">Cell membrane</keyword>
<evidence type="ECO:0000256" key="4">
    <source>
        <dbReference type="ARBA" id="ARBA00022989"/>
    </source>
</evidence>
<keyword evidence="5 6" id="KW-0472">Membrane</keyword>
<dbReference type="RefSeq" id="WP_120367048.1">
    <property type="nucleotide sequence ID" value="NZ_RAXZ01000004.1"/>
</dbReference>
<dbReference type="Pfam" id="PF03788">
    <property type="entry name" value="LrgA"/>
    <property type="match status" value="1"/>
</dbReference>
<comment type="subcellular location">
    <subcellularLocation>
        <location evidence="1">Cell membrane</location>
        <topology evidence="1">Multi-pass membrane protein</topology>
    </subcellularLocation>
</comment>
<dbReference type="PANTHER" id="PTHR33931:SF2">
    <property type="entry name" value="HOLIN-LIKE PROTEIN CIDA"/>
    <property type="match status" value="1"/>
</dbReference>
<keyword evidence="3 6" id="KW-0812">Transmembrane</keyword>
<sequence length="142" mass="15520">MFNLAKIQHASIIALQLGLLTAIWWLGACIQQWLNLPISGGVIGLLLVLVALLSGVMKLDWIKAGSSFILGELVLLFIPCVVGIMKYKDLFISQGWQLVLSVVIGTIIVMTITALTVAWGFKMEAAWTNKRSALKTQPQQGK</sequence>
<evidence type="ECO:0000313" key="7">
    <source>
        <dbReference type="EMBL" id="RKG54342.1"/>
    </source>
</evidence>
<feature type="transmembrane region" description="Helical" evidence="6">
    <location>
        <begin position="99"/>
        <end position="121"/>
    </location>
</feature>
<protein>
    <submittedName>
        <fullName evidence="7">CidA/LrgA family protein</fullName>
    </submittedName>
</protein>
<evidence type="ECO:0000256" key="1">
    <source>
        <dbReference type="ARBA" id="ARBA00004651"/>
    </source>
</evidence>
<feature type="transmembrane region" description="Helical" evidence="6">
    <location>
        <begin position="33"/>
        <end position="56"/>
    </location>
</feature>
<accession>A0A3A8G5G9</accession>
<evidence type="ECO:0000256" key="5">
    <source>
        <dbReference type="ARBA" id="ARBA00023136"/>
    </source>
</evidence>
<dbReference type="EMBL" id="RAXZ01000004">
    <property type="protein sequence ID" value="RKG54342.1"/>
    <property type="molecule type" value="Genomic_DNA"/>
</dbReference>
<name>A0A3A8G5G9_9GAMM</name>
<dbReference type="GO" id="GO:0005886">
    <property type="term" value="C:plasma membrane"/>
    <property type="evidence" value="ECO:0007669"/>
    <property type="project" value="UniProtKB-SubCell"/>
</dbReference>
<evidence type="ECO:0000313" key="8">
    <source>
        <dbReference type="Proteomes" id="UP000281084"/>
    </source>
</evidence>